<dbReference type="Pfam" id="PF07727">
    <property type="entry name" value="RVT_2"/>
    <property type="match status" value="1"/>
</dbReference>
<keyword evidence="1" id="KW-0479">Metal-binding</keyword>
<keyword evidence="1" id="KW-0862">Zinc</keyword>
<feature type="non-terminal residue" evidence="4">
    <location>
        <position position="1"/>
    </location>
</feature>
<dbReference type="GO" id="GO:0008270">
    <property type="term" value="F:zinc ion binding"/>
    <property type="evidence" value="ECO:0007669"/>
    <property type="project" value="UniProtKB-KW"/>
</dbReference>
<proteinExistence type="predicted"/>
<feature type="compositionally biased region" description="Basic and acidic residues" evidence="2">
    <location>
        <begin position="351"/>
        <end position="361"/>
    </location>
</feature>
<evidence type="ECO:0000313" key="4">
    <source>
        <dbReference type="EMBL" id="GEX86569.1"/>
    </source>
</evidence>
<dbReference type="InterPro" id="IPR057670">
    <property type="entry name" value="SH3_retrovirus"/>
</dbReference>
<name>A0A699HIF8_TANCI</name>
<protein>
    <submittedName>
        <fullName evidence="4">Retrovirus-related Pol polyprotein from transposon TNT 1-94</fullName>
    </submittedName>
</protein>
<dbReference type="SMART" id="SM00343">
    <property type="entry name" value="ZnF_C2HC"/>
    <property type="match status" value="2"/>
</dbReference>
<keyword evidence="1" id="KW-0863">Zinc-finger</keyword>
<evidence type="ECO:0000256" key="2">
    <source>
        <dbReference type="SAM" id="MobiDB-lite"/>
    </source>
</evidence>
<evidence type="ECO:0000259" key="3">
    <source>
        <dbReference type="PROSITE" id="PS50158"/>
    </source>
</evidence>
<dbReference type="InterPro" id="IPR036875">
    <property type="entry name" value="Znf_CCHC_sf"/>
</dbReference>
<dbReference type="InterPro" id="IPR013103">
    <property type="entry name" value="RVT_2"/>
</dbReference>
<feature type="region of interest" description="Disordered" evidence="2">
    <location>
        <begin position="342"/>
        <end position="362"/>
    </location>
</feature>
<dbReference type="SUPFAM" id="SSF57756">
    <property type="entry name" value="Retrovirus zinc finger-like domains"/>
    <property type="match status" value="1"/>
</dbReference>
<dbReference type="GO" id="GO:0003676">
    <property type="term" value="F:nucleic acid binding"/>
    <property type="evidence" value="ECO:0007669"/>
    <property type="project" value="InterPro"/>
</dbReference>
<dbReference type="Pfam" id="PF00098">
    <property type="entry name" value="zf-CCHC"/>
    <property type="match status" value="1"/>
</dbReference>
<accession>A0A699HIF8</accession>
<feature type="domain" description="CCHC-type" evidence="3">
    <location>
        <begin position="188"/>
        <end position="202"/>
    </location>
</feature>
<dbReference type="EMBL" id="BKCJ010135324">
    <property type="protein sequence ID" value="GEX86569.1"/>
    <property type="molecule type" value="Genomic_DNA"/>
</dbReference>
<dbReference type="PROSITE" id="PS50158">
    <property type="entry name" value="ZF_CCHC"/>
    <property type="match status" value="1"/>
</dbReference>
<dbReference type="Pfam" id="PF25597">
    <property type="entry name" value="SH3_retrovirus"/>
    <property type="match status" value="1"/>
</dbReference>
<gene>
    <name evidence="4" type="ORF">Tci_358544</name>
</gene>
<dbReference type="InterPro" id="IPR001878">
    <property type="entry name" value="Znf_CCHC"/>
</dbReference>
<reference evidence="4" key="1">
    <citation type="journal article" date="2019" name="Sci. Rep.">
        <title>Draft genome of Tanacetum cinerariifolium, the natural source of mosquito coil.</title>
        <authorList>
            <person name="Yamashiro T."/>
            <person name="Shiraishi A."/>
            <person name="Satake H."/>
            <person name="Nakayama K."/>
        </authorList>
    </citation>
    <scope>NUCLEOTIDE SEQUENCE</scope>
</reference>
<sequence length="1031" mass="116022">KNKLKAKSTLLLAIPDEHLLKFHSIKDAKSLWEAIKTRFQKLISQLELNGEVISQEDANMKLLRSLPSAWNNIALIMSYKPDIETLSIDDLYNNLKVYEAEIKGKSSLGSNSHNVAFVSSKNTSSINETVVVAHNIPTAGSKVQPSASSYAGDLAMITIRVKKFIKRTGRNLNFNGKEPVGFDKTKVKCYNCHRIGHFARECHTPSNQGNRSADNKRRVIPVETPASALVVQDGFGGYDWSYQAEGPTDFSLMAHSLVSANSSNSEEQSCSNEYLQSFKNLQKQYDQQKEILNSANLEILGYDSQLSENEMSKCEIFETASDSRLDDFVFKFKISETRTSVNENESIASKSSEEIREEPKTVRSSSPIIEDWEYDFEDECEDKTLTEQEDSRVDWNGMKTQKQGIGFEFNKRACFLCGSVNHLIKDSTFYENKMVEKSMVNNKGKGTAQREVRPVWNNARRVNHQNFSKMTHPHPKRNFVPTAFATKSGQVLVNAAKQNSAASTSTARPKVNTAAIKPNVNAKSSYFKPHFPKRRHFNQRSALILLRERFGCSKHMTGNKSLLTEYQEIDGGFVAFGGSPKGDHLGKFDGKADEGFLVGYSVNSKEFRVFNSRTRKVEENLHVNFLENKPNVAGSGPEWIFDIDSLTKSMNYEPVSAGNQSNGDAGIQKNIHTGQASQEKATVYEYILLPFISSNLPFSSTIQSSDVNTGDQPGDVNIGDQPGDVNAGDIQGDVKEISRNDDVCQGNEIRIDSSTHAVNAASTSINTASNIIASGRRNINTDDSNHTNMSTLEATAYLMVHLMIDTWVFKNKLDERGIVIRNKARLIAQGHTHEEGIDYDEVFAPVAMIEAIRLFLVYASFKDFIVYHMDVKSMFLYRTIEEEVYVYQPPRFKDPDFPDKVFSEVKTASTLMETSKPLLKDKHGQENAIMEAGSKDRPPMLAPGNYVQWKSRIKRYIDTKPNHELIHHCLKNPPYKFMWADKEVSISEVSHVTRTKSYMETYKTVSQDIRDQLNAEAEAVQIILTWIDSDI</sequence>
<dbReference type="AlphaFoldDB" id="A0A699HIF8"/>
<dbReference type="Gene3D" id="4.10.60.10">
    <property type="entry name" value="Zinc finger, CCHC-type"/>
    <property type="match status" value="1"/>
</dbReference>
<evidence type="ECO:0000256" key="1">
    <source>
        <dbReference type="PROSITE-ProRule" id="PRU00047"/>
    </source>
</evidence>
<organism evidence="4">
    <name type="scientific">Tanacetum cinerariifolium</name>
    <name type="common">Dalmatian daisy</name>
    <name type="synonym">Chrysanthemum cinerariifolium</name>
    <dbReference type="NCBI Taxonomy" id="118510"/>
    <lineage>
        <taxon>Eukaryota</taxon>
        <taxon>Viridiplantae</taxon>
        <taxon>Streptophyta</taxon>
        <taxon>Embryophyta</taxon>
        <taxon>Tracheophyta</taxon>
        <taxon>Spermatophyta</taxon>
        <taxon>Magnoliopsida</taxon>
        <taxon>eudicotyledons</taxon>
        <taxon>Gunneridae</taxon>
        <taxon>Pentapetalae</taxon>
        <taxon>asterids</taxon>
        <taxon>campanulids</taxon>
        <taxon>Asterales</taxon>
        <taxon>Asteraceae</taxon>
        <taxon>Asteroideae</taxon>
        <taxon>Anthemideae</taxon>
        <taxon>Anthemidinae</taxon>
        <taxon>Tanacetum</taxon>
    </lineage>
</organism>
<comment type="caution">
    <text evidence="4">The sequence shown here is derived from an EMBL/GenBank/DDBJ whole genome shotgun (WGS) entry which is preliminary data.</text>
</comment>